<evidence type="ECO:0000313" key="1">
    <source>
        <dbReference type="EMBL" id="KAJ4924559.1"/>
    </source>
</evidence>
<protein>
    <submittedName>
        <fullName evidence="1">Uncharacterized protein</fullName>
    </submittedName>
</protein>
<comment type="caution">
    <text evidence="1">The sequence shown here is derived from an EMBL/GenBank/DDBJ whole genome shotgun (WGS) entry which is preliminary data.</text>
</comment>
<sequence length="142" mass="15498">MCKLSDKVGQHMKKRSPGCKYACHAACRDRVSLDCHPAASPFSQDQLNNNTLLQVNKSSPTISCGNRTPAAGLETDEPRRSLSVWLLTCPNMADRAANVTYSCGQLSPSSPLKTLCCGLVCVWQADNLGLRYRPFALKAHCK</sequence>
<proteinExistence type="predicted"/>
<accession>A0AAD6AFX1</accession>
<name>A0AAD6AFX1_9TELE</name>
<reference evidence="1" key="1">
    <citation type="submission" date="2022-11" db="EMBL/GenBank/DDBJ databases">
        <title>Chromosome-level genome of Pogonophryne albipinna.</title>
        <authorList>
            <person name="Jo E."/>
        </authorList>
    </citation>
    <scope>NUCLEOTIDE SEQUENCE</scope>
    <source>
        <strain evidence="1">SGF0006</strain>
        <tissue evidence="1">Muscle</tissue>
    </source>
</reference>
<gene>
    <name evidence="1" type="ORF">JOQ06_003514</name>
</gene>
<organism evidence="1 2">
    <name type="scientific">Pogonophryne albipinna</name>
    <dbReference type="NCBI Taxonomy" id="1090488"/>
    <lineage>
        <taxon>Eukaryota</taxon>
        <taxon>Metazoa</taxon>
        <taxon>Chordata</taxon>
        <taxon>Craniata</taxon>
        <taxon>Vertebrata</taxon>
        <taxon>Euteleostomi</taxon>
        <taxon>Actinopterygii</taxon>
        <taxon>Neopterygii</taxon>
        <taxon>Teleostei</taxon>
        <taxon>Neoteleostei</taxon>
        <taxon>Acanthomorphata</taxon>
        <taxon>Eupercaria</taxon>
        <taxon>Perciformes</taxon>
        <taxon>Notothenioidei</taxon>
        <taxon>Pogonophryne</taxon>
    </lineage>
</organism>
<dbReference type="EMBL" id="JAPTMU010000022">
    <property type="protein sequence ID" value="KAJ4924559.1"/>
    <property type="molecule type" value="Genomic_DNA"/>
</dbReference>
<dbReference type="Proteomes" id="UP001219934">
    <property type="component" value="Unassembled WGS sequence"/>
</dbReference>
<evidence type="ECO:0000313" key="2">
    <source>
        <dbReference type="Proteomes" id="UP001219934"/>
    </source>
</evidence>
<keyword evidence="2" id="KW-1185">Reference proteome</keyword>
<dbReference type="AlphaFoldDB" id="A0AAD6AFX1"/>